<dbReference type="EMBL" id="FXAM01000001">
    <property type="protein sequence ID" value="SMF94375.1"/>
    <property type="molecule type" value="Genomic_DNA"/>
</dbReference>
<keyword evidence="5" id="KW-1185">Reference proteome</keyword>
<proteinExistence type="predicted"/>
<keyword evidence="2" id="KW-0067">ATP-binding</keyword>
<dbReference type="Proteomes" id="UP000192923">
    <property type="component" value="Unassembled WGS sequence"/>
</dbReference>
<dbReference type="RefSeq" id="WP_085211694.1">
    <property type="nucleotide sequence ID" value="NZ_FXAM01000001.1"/>
</dbReference>
<evidence type="ECO:0000256" key="2">
    <source>
        <dbReference type="ARBA" id="ARBA00022840"/>
    </source>
</evidence>
<dbReference type="Gene3D" id="3.40.50.300">
    <property type="entry name" value="P-loop containing nucleotide triphosphate hydrolases"/>
    <property type="match status" value="2"/>
</dbReference>
<organism evidence="4 5">
    <name type="scientific">Methylomagnum ishizawai</name>
    <dbReference type="NCBI Taxonomy" id="1760988"/>
    <lineage>
        <taxon>Bacteria</taxon>
        <taxon>Pseudomonadati</taxon>
        <taxon>Pseudomonadota</taxon>
        <taxon>Gammaproteobacteria</taxon>
        <taxon>Methylococcales</taxon>
        <taxon>Methylococcaceae</taxon>
        <taxon>Methylomagnum</taxon>
    </lineage>
</organism>
<dbReference type="InterPro" id="IPR003593">
    <property type="entry name" value="AAA+_ATPase"/>
</dbReference>
<dbReference type="CDD" id="cd19481">
    <property type="entry name" value="RecA-like_protease"/>
    <property type="match status" value="1"/>
</dbReference>
<reference evidence="4 5" key="1">
    <citation type="submission" date="2016-12" db="EMBL/GenBank/DDBJ databases">
        <authorList>
            <person name="Song W.-J."/>
            <person name="Kurnit D.M."/>
        </authorList>
    </citation>
    <scope>NUCLEOTIDE SEQUENCE [LARGE SCALE GENOMIC DNA]</scope>
    <source>
        <strain evidence="4 5">175</strain>
    </source>
</reference>
<feature type="domain" description="AAA+ ATPase" evidence="3">
    <location>
        <begin position="492"/>
        <end position="621"/>
    </location>
</feature>
<name>A0A1Y6D320_9GAMM</name>
<sequence>MDIEDFQTQVPGREAIPKIVKKWMLRALVPLDGHTRFIHEHGFSSQWLAKALGLVDQGQFFSGVFDPASAWAELSSLHERAEERYRAAQVPEALARNVVSLLSRGIAYRFSETDYRILEFVALLRGHRLLMETVEMLGDLDRDEASHVLAVLLDLPIREIRAALSLKGGLFLSGLLWFDPRAPGNLATKLDPLSRSLVTRLLGPEQEPMEFLKESLRPGRTTRLSIGHFEHLGPPLDLLLRYLREAMTGGITGINILIHGPAGSGRTELGRVLVEELDCDSVEPYRWDEDGYLLDRERRLRGLRAAQCGLAGSVRLVLFDDADPVLRSGVEPSAEANTARYLGRLFRTLADNTAPTLWTVKSLDDIHPSVLDEFHMVLELAFPPTPQRERLLREHFRFDLPANVIHLIAETDHLAPRALVRIAGMVNTVKGDLPEPAIADTARQLLGHAVKIQRSAGMASRVAIPLPGTYDTAFVNVDMDLAQIAKGLAGCKSGRLLFCGPPGTGKTAFAHWLARELGMPVYGRSAADVLSKWVGETERNIAEAFAEAEASGAMLVLDEVDSFLAGRKAATHAWEVSQVNEFLVKLEQFGGLLAASTNFAEALDPAALRRFDLKLRFDYLLPWQAWLLFCRQCSELGLEPPAEALRPALSRLSILTPGDFATVARQHRFRPIATGAALLAALENECALKPDRPRAAIGFV</sequence>
<dbReference type="AlphaFoldDB" id="A0A1Y6D320"/>
<dbReference type="InterPro" id="IPR027417">
    <property type="entry name" value="P-loop_NTPase"/>
</dbReference>
<dbReference type="OrthoDB" id="9809379at2"/>
<dbReference type="InterPro" id="IPR050168">
    <property type="entry name" value="AAA_ATPase_domain"/>
</dbReference>
<dbReference type="GO" id="GO:0016887">
    <property type="term" value="F:ATP hydrolysis activity"/>
    <property type="evidence" value="ECO:0007669"/>
    <property type="project" value="InterPro"/>
</dbReference>
<dbReference type="InterPro" id="IPR003959">
    <property type="entry name" value="ATPase_AAA_core"/>
</dbReference>
<keyword evidence="1" id="KW-0547">Nucleotide-binding</keyword>
<evidence type="ECO:0000259" key="3">
    <source>
        <dbReference type="SMART" id="SM00382"/>
    </source>
</evidence>
<accession>A0A1Y6D320</accession>
<dbReference type="SMART" id="SM00382">
    <property type="entry name" value="AAA"/>
    <property type="match status" value="2"/>
</dbReference>
<gene>
    <name evidence="4" type="ORF">SAMN02949497_1687</name>
</gene>
<feature type="domain" description="AAA+ ATPase" evidence="3">
    <location>
        <begin position="252"/>
        <end position="432"/>
    </location>
</feature>
<evidence type="ECO:0000313" key="4">
    <source>
        <dbReference type="EMBL" id="SMF94375.1"/>
    </source>
</evidence>
<dbReference type="PANTHER" id="PTHR23077">
    <property type="entry name" value="AAA-FAMILY ATPASE"/>
    <property type="match status" value="1"/>
</dbReference>
<dbReference type="GO" id="GO:0005524">
    <property type="term" value="F:ATP binding"/>
    <property type="evidence" value="ECO:0007669"/>
    <property type="project" value="UniProtKB-KW"/>
</dbReference>
<evidence type="ECO:0000256" key="1">
    <source>
        <dbReference type="ARBA" id="ARBA00022741"/>
    </source>
</evidence>
<dbReference type="SUPFAM" id="SSF52540">
    <property type="entry name" value="P-loop containing nucleoside triphosphate hydrolases"/>
    <property type="match status" value="2"/>
</dbReference>
<protein>
    <submittedName>
        <fullName evidence="4">AAA+-type ATPase, SpoVK/Ycf46/Vps4 family</fullName>
    </submittedName>
</protein>
<dbReference type="PANTHER" id="PTHR23077:SF171">
    <property type="entry name" value="NUCLEAR VALOSIN-CONTAINING PROTEIN-LIKE"/>
    <property type="match status" value="1"/>
</dbReference>
<dbReference type="Pfam" id="PF00004">
    <property type="entry name" value="AAA"/>
    <property type="match status" value="1"/>
</dbReference>
<dbReference type="STRING" id="1760988.SAMN02949497_1687"/>
<evidence type="ECO:0000313" key="5">
    <source>
        <dbReference type="Proteomes" id="UP000192923"/>
    </source>
</evidence>